<feature type="compositionally biased region" description="Polar residues" evidence="1">
    <location>
        <begin position="122"/>
        <end position="142"/>
    </location>
</feature>
<feature type="compositionally biased region" description="Polar residues" evidence="1">
    <location>
        <begin position="73"/>
        <end position="84"/>
    </location>
</feature>
<proteinExistence type="predicted"/>
<reference evidence="2" key="1">
    <citation type="journal article" date="2020" name="Nat. Commun.">
        <title>Large-scale genome sequencing of mycorrhizal fungi provides insights into the early evolution of symbiotic traits.</title>
        <authorList>
            <person name="Miyauchi S."/>
            <person name="Kiss E."/>
            <person name="Kuo A."/>
            <person name="Drula E."/>
            <person name="Kohler A."/>
            <person name="Sanchez-Garcia M."/>
            <person name="Morin E."/>
            <person name="Andreopoulos B."/>
            <person name="Barry K.W."/>
            <person name="Bonito G."/>
            <person name="Buee M."/>
            <person name="Carver A."/>
            <person name="Chen C."/>
            <person name="Cichocki N."/>
            <person name="Clum A."/>
            <person name="Culley D."/>
            <person name="Crous P.W."/>
            <person name="Fauchery L."/>
            <person name="Girlanda M."/>
            <person name="Hayes R.D."/>
            <person name="Keri Z."/>
            <person name="LaButti K."/>
            <person name="Lipzen A."/>
            <person name="Lombard V."/>
            <person name="Magnuson J."/>
            <person name="Maillard F."/>
            <person name="Murat C."/>
            <person name="Nolan M."/>
            <person name="Ohm R.A."/>
            <person name="Pangilinan J."/>
            <person name="Pereira M.F."/>
            <person name="Perotto S."/>
            <person name="Peter M."/>
            <person name="Pfister S."/>
            <person name="Riley R."/>
            <person name="Sitrit Y."/>
            <person name="Stielow J.B."/>
            <person name="Szollosi G."/>
            <person name="Zifcakova L."/>
            <person name="Stursova M."/>
            <person name="Spatafora J.W."/>
            <person name="Tedersoo L."/>
            <person name="Vaario L.M."/>
            <person name="Yamada A."/>
            <person name="Yan M."/>
            <person name="Wang P."/>
            <person name="Xu J."/>
            <person name="Bruns T."/>
            <person name="Baldrian P."/>
            <person name="Vilgalys R."/>
            <person name="Dunand C."/>
            <person name="Henrissat B."/>
            <person name="Grigoriev I.V."/>
            <person name="Hibbett D."/>
            <person name="Nagy L.G."/>
            <person name="Martin F.M."/>
        </authorList>
    </citation>
    <scope>NUCLEOTIDE SEQUENCE</scope>
    <source>
        <strain evidence="2">UP504</strain>
    </source>
</reference>
<dbReference type="Proteomes" id="UP000886523">
    <property type="component" value="Unassembled WGS sequence"/>
</dbReference>
<feature type="compositionally biased region" description="Low complexity" evidence="1">
    <location>
        <begin position="332"/>
        <end position="348"/>
    </location>
</feature>
<feature type="compositionally biased region" description="Polar residues" evidence="1">
    <location>
        <begin position="374"/>
        <end position="392"/>
    </location>
</feature>
<evidence type="ECO:0000256" key="1">
    <source>
        <dbReference type="SAM" id="MobiDB-lite"/>
    </source>
</evidence>
<name>A0A9P6E0V0_9AGAM</name>
<feature type="region of interest" description="Disordered" evidence="1">
    <location>
        <begin position="318"/>
        <end position="431"/>
    </location>
</feature>
<accession>A0A9P6E0V0</accession>
<feature type="region of interest" description="Disordered" evidence="1">
    <location>
        <begin position="1"/>
        <end position="222"/>
    </location>
</feature>
<feature type="compositionally biased region" description="Polar residues" evidence="1">
    <location>
        <begin position="413"/>
        <end position="431"/>
    </location>
</feature>
<keyword evidence="3" id="KW-1185">Reference proteome</keyword>
<dbReference type="EMBL" id="MU128909">
    <property type="protein sequence ID" value="KAF9521077.1"/>
    <property type="molecule type" value="Genomic_DNA"/>
</dbReference>
<gene>
    <name evidence="2" type="ORF">BS47DRAFT_9406</name>
</gene>
<evidence type="ECO:0000313" key="2">
    <source>
        <dbReference type="EMBL" id="KAF9521077.1"/>
    </source>
</evidence>
<evidence type="ECO:0000313" key="3">
    <source>
        <dbReference type="Proteomes" id="UP000886523"/>
    </source>
</evidence>
<dbReference type="AlphaFoldDB" id="A0A9P6E0V0"/>
<feature type="compositionally biased region" description="Polar residues" evidence="1">
    <location>
        <begin position="202"/>
        <end position="214"/>
    </location>
</feature>
<organism evidence="2 3">
    <name type="scientific">Hydnum rufescens UP504</name>
    <dbReference type="NCBI Taxonomy" id="1448309"/>
    <lineage>
        <taxon>Eukaryota</taxon>
        <taxon>Fungi</taxon>
        <taxon>Dikarya</taxon>
        <taxon>Basidiomycota</taxon>
        <taxon>Agaricomycotina</taxon>
        <taxon>Agaricomycetes</taxon>
        <taxon>Cantharellales</taxon>
        <taxon>Hydnaceae</taxon>
        <taxon>Hydnum</taxon>
    </lineage>
</organism>
<protein>
    <submittedName>
        <fullName evidence="2">Uncharacterized protein</fullName>
    </submittedName>
</protein>
<feature type="compositionally biased region" description="Basic and acidic residues" evidence="1">
    <location>
        <begin position="1"/>
        <end position="10"/>
    </location>
</feature>
<comment type="caution">
    <text evidence="2">The sequence shown here is derived from an EMBL/GenBank/DDBJ whole genome shotgun (WGS) entry which is preliminary data.</text>
</comment>
<dbReference type="OrthoDB" id="430051at2759"/>
<sequence length="547" mass="57759">MILETRKQEETDVSALPATASWGQKGGTPVTVAASPTPLPAVGAPNGRATKTNGRHRDPVPSAAASTSAPRSMDSTARLPNTRSRPSERRTGAQIASSSRPSTPGIASLPPRPTTAADLAQAHTQPKASAQQDPSSLTSPKLASSKPAKPLGGSSHSRKPKSVEKVPALDDEPLAEEREATSTAPALRVRDLHSEPVPPLSPSSTVADSISSNQTPPPGLPLLSVGGQSTYQLSNQAKALMEDVLNRRSSANADAFESPFPDFDRTLSNLGDGSFSFNLSVDPKLAAGVQEASVDIVPASPMGSGIFDPFSNSGMPLSQFGQLAYPPPGIVPRHTPSSTSFPHSPLSSVAEESKPSRGSLPVNSAYAGSFNPFAESNQSTASQSPVQRTQPSPLDDDPLRRGSRFGFARKESSSTNSVNNGLSASANSSPLRYNDTLPLTPLYTPSDVVSPKPQLQQPPAWAYQRQQQEYNLNGYEKPSPRSQFQNYNAPQQSFAPFGAAMASDGSINLKDILAPEIDIWTSLTPVIIRTHSKTTQIRVLSTQPLCP</sequence>
<feature type="compositionally biased region" description="Low complexity" evidence="1">
    <location>
        <begin position="60"/>
        <end position="72"/>
    </location>
</feature>